<keyword evidence="3" id="KW-1185">Reference proteome</keyword>
<feature type="transmembrane region" description="Helical" evidence="1">
    <location>
        <begin position="52"/>
        <end position="72"/>
    </location>
</feature>
<protein>
    <submittedName>
        <fullName evidence="2">Uncharacterized protein</fullName>
    </submittedName>
</protein>
<dbReference type="OrthoDB" id="377020at2157"/>
<name>A0A1G7FM74_9EURY</name>
<dbReference type="RefSeq" id="WP_092686880.1">
    <property type="nucleotide sequence ID" value="NZ_FNBK01000001.1"/>
</dbReference>
<organism evidence="2 3">
    <name type="scientific">Halorientalis regularis</name>
    <dbReference type="NCBI Taxonomy" id="660518"/>
    <lineage>
        <taxon>Archaea</taxon>
        <taxon>Methanobacteriati</taxon>
        <taxon>Methanobacteriota</taxon>
        <taxon>Stenosarchaea group</taxon>
        <taxon>Halobacteria</taxon>
        <taxon>Halobacteriales</taxon>
        <taxon>Haloarculaceae</taxon>
        <taxon>Halorientalis</taxon>
    </lineage>
</organism>
<evidence type="ECO:0000256" key="1">
    <source>
        <dbReference type="SAM" id="Phobius"/>
    </source>
</evidence>
<reference evidence="3" key="1">
    <citation type="submission" date="2016-10" db="EMBL/GenBank/DDBJ databases">
        <authorList>
            <person name="Varghese N."/>
            <person name="Submissions S."/>
        </authorList>
    </citation>
    <scope>NUCLEOTIDE SEQUENCE [LARGE SCALE GENOMIC DNA]</scope>
    <source>
        <strain evidence="3">IBRC-M 10760</strain>
    </source>
</reference>
<keyword evidence="1" id="KW-0472">Membrane</keyword>
<dbReference type="EMBL" id="FNBK01000001">
    <property type="protein sequence ID" value="SDE77000.1"/>
    <property type="molecule type" value="Genomic_DNA"/>
</dbReference>
<dbReference type="STRING" id="660518.SAMN05216218_101258"/>
<keyword evidence="1" id="KW-1133">Transmembrane helix</keyword>
<sequence>MLARVWDGGRSMQRAGIRSTLVALGLSVGTSGVGAAQPMPVGRTAPVVPLETRIAVGLAATVFVGICMLALFQTYTHESLDAIRANVPVSLAIGIAVQLAFVTLAFAVGFVSVIPLMGLLTIPVWIALVVFYVAWGILGVISVGRFVLNRFTSGGPWLGLLVGAVLVVAFQIIPFGVVPLFLIVSLGMGGAARRHMGASTSERSVPSGRF</sequence>
<feature type="transmembrane region" description="Helical" evidence="1">
    <location>
        <begin position="160"/>
        <end position="186"/>
    </location>
</feature>
<dbReference type="Proteomes" id="UP000199076">
    <property type="component" value="Unassembled WGS sequence"/>
</dbReference>
<gene>
    <name evidence="2" type="ORF">SAMN05216218_101258</name>
</gene>
<evidence type="ECO:0000313" key="2">
    <source>
        <dbReference type="EMBL" id="SDE77000.1"/>
    </source>
</evidence>
<keyword evidence="1" id="KW-0812">Transmembrane</keyword>
<dbReference type="AlphaFoldDB" id="A0A1G7FM74"/>
<feature type="transmembrane region" description="Helical" evidence="1">
    <location>
        <begin position="93"/>
        <end position="118"/>
    </location>
</feature>
<proteinExistence type="predicted"/>
<evidence type="ECO:0000313" key="3">
    <source>
        <dbReference type="Proteomes" id="UP000199076"/>
    </source>
</evidence>
<feature type="transmembrane region" description="Helical" evidence="1">
    <location>
        <begin position="124"/>
        <end position="148"/>
    </location>
</feature>
<accession>A0A1G7FM74</accession>